<dbReference type="InterPro" id="IPR002071">
    <property type="entry name" value="Thermonucl_AS"/>
</dbReference>
<feature type="compositionally biased region" description="Basic and acidic residues" evidence="4">
    <location>
        <begin position="190"/>
        <end position="210"/>
    </location>
</feature>
<dbReference type="PROSITE" id="PS01123">
    <property type="entry name" value="TNASE_1"/>
    <property type="match status" value="1"/>
</dbReference>
<evidence type="ECO:0000256" key="4">
    <source>
        <dbReference type="SAM" id="MobiDB-lite"/>
    </source>
</evidence>
<accession>A0ABS3DR28</accession>
<proteinExistence type="predicted"/>
<keyword evidence="3" id="KW-0378">Hydrolase</keyword>
<dbReference type="InterPro" id="IPR035437">
    <property type="entry name" value="SNase_OB-fold_sf"/>
</dbReference>
<dbReference type="InterPro" id="IPR016071">
    <property type="entry name" value="Staphylococal_nuclease_OB-fold"/>
</dbReference>
<dbReference type="Pfam" id="PF00565">
    <property type="entry name" value="SNase"/>
    <property type="match status" value="1"/>
</dbReference>
<dbReference type="PROSITE" id="PS01284">
    <property type="entry name" value="TNASE_2"/>
    <property type="match status" value="1"/>
</dbReference>
<evidence type="ECO:0000313" key="7">
    <source>
        <dbReference type="Proteomes" id="UP000663970"/>
    </source>
</evidence>
<dbReference type="EMBL" id="JAEKJY010000001">
    <property type="protein sequence ID" value="MBN8233789.1"/>
    <property type="molecule type" value="Genomic_DNA"/>
</dbReference>
<dbReference type="SMART" id="SM00318">
    <property type="entry name" value="SNc"/>
    <property type="match status" value="1"/>
</dbReference>
<gene>
    <name evidence="6" type="ORF">JF544_00955</name>
</gene>
<feature type="region of interest" description="Disordered" evidence="4">
    <location>
        <begin position="189"/>
        <end position="210"/>
    </location>
</feature>
<protein>
    <submittedName>
        <fullName evidence="6">Thermonuclease family protein</fullName>
    </submittedName>
</protein>
<dbReference type="PANTHER" id="PTHR12302:SF3">
    <property type="entry name" value="SERINE_THREONINE-PROTEIN KINASE 31"/>
    <property type="match status" value="1"/>
</dbReference>
<evidence type="ECO:0000256" key="3">
    <source>
        <dbReference type="ARBA" id="ARBA00022801"/>
    </source>
</evidence>
<sequence>MTGKGVHQMPDTHSWIKPVILLLLSSILITGCQLEQSASGDLETAVVTRVVDGDTIRVEWNGAEETVRLLLVDTPETVHPDKPVQPFGQEASQFAKDTLTGKEVQLEFDGPERDKYGRLLAYIWISDTSFNELLLEKGLARYAYVYDPPYTHAGDLKEAEQEASDGEKGIWSLPGYVTEDGFAEGFEVEQAEKRSSNNTKDTFEGFDKDCSDFDTQEEAQAFYEDAGGPGDDPHRLDGSDQDGLVCESLS</sequence>
<dbReference type="PROSITE" id="PS50830">
    <property type="entry name" value="TNASE_3"/>
    <property type="match status" value="1"/>
</dbReference>
<dbReference type="PANTHER" id="PTHR12302">
    <property type="entry name" value="EBNA2 BINDING PROTEIN P100"/>
    <property type="match status" value="1"/>
</dbReference>
<dbReference type="Proteomes" id="UP000663970">
    <property type="component" value="Unassembled WGS sequence"/>
</dbReference>
<reference evidence="6 7" key="1">
    <citation type="submission" date="2020-12" db="EMBL/GenBank/DDBJ databases">
        <title>Oil enriched cultivation method for isolating marine PHA-producing bacteria.</title>
        <authorList>
            <person name="Zheng W."/>
            <person name="Yu S."/>
            <person name="Huang Y."/>
        </authorList>
    </citation>
    <scope>NUCLEOTIDE SEQUENCE [LARGE SCALE GENOMIC DNA]</scope>
    <source>
        <strain evidence="6 7">SY-2-6</strain>
    </source>
</reference>
<evidence type="ECO:0000256" key="2">
    <source>
        <dbReference type="ARBA" id="ARBA00022759"/>
    </source>
</evidence>
<evidence type="ECO:0000256" key="1">
    <source>
        <dbReference type="ARBA" id="ARBA00022722"/>
    </source>
</evidence>
<dbReference type="SUPFAM" id="SSF50199">
    <property type="entry name" value="Staphylococcal nuclease"/>
    <property type="match status" value="1"/>
</dbReference>
<evidence type="ECO:0000259" key="5">
    <source>
        <dbReference type="PROSITE" id="PS50830"/>
    </source>
</evidence>
<dbReference type="CDD" id="cd00175">
    <property type="entry name" value="SNc"/>
    <property type="match status" value="1"/>
</dbReference>
<keyword evidence="7" id="KW-1185">Reference proteome</keyword>
<name>A0ABS3DR28_9BACI</name>
<feature type="domain" description="TNase-like" evidence="5">
    <location>
        <begin position="41"/>
        <end position="173"/>
    </location>
</feature>
<comment type="caution">
    <text evidence="6">The sequence shown here is derived from an EMBL/GenBank/DDBJ whole genome shotgun (WGS) entry which is preliminary data.</text>
</comment>
<keyword evidence="2" id="KW-0255">Endonuclease</keyword>
<evidence type="ECO:0000313" key="6">
    <source>
        <dbReference type="EMBL" id="MBN8233789.1"/>
    </source>
</evidence>
<dbReference type="Gene3D" id="2.40.50.90">
    <property type="match status" value="1"/>
</dbReference>
<organism evidence="6 7">
    <name type="scientific">Halobacillus kuroshimensis</name>
    <dbReference type="NCBI Taxonomy" id="302481"/>
    <lineage>
        <taxon>Bacteria</taxon>
        <taxon>Bacillati</taxon>
        <taxon>Bacillota</taxon>
        <taxon>Bacilli</taxon>
        <taxon>Bacillales</taxon>
        <taxon>Bacillaceae</taxon>
        <taxon>Halobacillus</taxon>
    </lineage>
</organism>
<dbReference type="PROSITE" id="PS51257">
    <property type="entry name" value="PROKAR_LIPOPROTEIN"/>
    <property type="match status" value="1"/>
</dbReference>
<feature type="region of interest" description="Disordered" evidence="4">
    <location>
        <begin position="223"/>
        <end position="250"/>
    </location>
</feature>
<keyword evidence="1" id="KW-0540">Nuclease</keyword>